<dbReference type="PANTHER" id="PTHR19136">
    <property type="entry name" value="MOLYBDENUM COFACTOR GUANYLYLTRANSFERASE"/>
    <property type="match status" value="1"/>
</dbReference>
<evidence type="ECO:0000256" key="5">
    <source>
        <dbReference type="ARBA" id="ARBA00022842"/>
    </source>
</evidence>
<evidence type="ECO:0000256" key="4">
    <source>
        <dbReference type="ARBA" id="ARBA00022741"/>
    </source>
</evidence>
<evidence type="ECO:0000313" key="11">
    <source>
        <dbReference type="Proteomes" id="UP000198672"/>
    </source>
</evidence>
<dbReference type="PANTHER" id="PTHR19136:SF81">
    <property type="entry name" value="MOLYBDENUM COFACTOR GUANYLYLTRANSFERASE"/>
    <property type="match status" value="1"/>
</dbReference>
<comment type="function">
    <text evidence="8">Transfers a GMP moiety from GTP to Mo-molybdopterin (Mo-MPT) cofactor (Moco or molybdenum cofactor) to form Mo-molybdopterin guanine dinucleotide (Mo-MGD) cofactor.</text>
</comment>
<keyword evidence="5 8" id="KW-0460">Magnesium</keyword>
<dbReference type="CDD" id="cd02503">
    <property type="entry name" value="MobA"/>
    <property type="match status" value="1"/>
</dbReference>
<feature type="binding site" evidence="8">
    <location>
        <position position="52"/>
    </location>
    <ligand>
        <name>GTP</name>
        <dbReference type="ChEBI" id="CHEBI:37565"/>
    </ligand>
</feature>
<evidence type="ECO:0000256" key="1">
    <source>
        <dbReference type="ARBA" id="ARBA00022490"/>
    </source>
</evidence>
<comment type="cofactor">
    <cofactor evidence="8">
        <name>Mg(2+)</name>
        <dbReference type="ChEBI" id="CHEBI:18420"/>
    </cofactor>
</comment>
<proteinExistence type="inferred from homology"/>
<dbReference type="EMBL" id="FNOW01000028">
    <property type="protein sequence ID" value="SDY07795.1"/>
    <property type="molecule type" value="Genomic_DNA"/>
</dbReference>
<name>A0A1H3GXV1_ALLWA</name>
<reference evidence="11" key="1">
    <citation type="submission" date="2016-10" db="EMBL/GenBank/DDBJ databases">
        <authorList>
            <person name="Varghese N."/>
            <person name="Submissions S."/>
        </authorList>
    </citation>
    <scope>NUCLEOTIDE SEQUENCE [LARGE SCALE GENOMIC DNA]</scope>
    <source>
        <strain evidence="11">DSM 173</strain>
    </source>
</reference>
<dbReference type="AlphaFoldDB" id="A0A1H3GXV1"/>
<dbReference type="GO" id="GO:0005525">
    <property type="term" value="F:GTP binding"/>
    <property type="evidence" value="ECO:0007669"/>
    <property type="project" value="UniProtKB-UniRule"/>
</dbReference>
<evidence type="ECO:0000256" key="6">
    <source>
        <dbReference type="ARBA" id="ARBA00023134"/>
    </source>
</evidence>
<organism evidence="10 11">
    <name type="scientific">Allochromatium warmingii</name>
    <name type="common">Chromatium warmingii</name>
    <dbReference type="NCBI Taxonomy" id="61595"/>
    <lineage>
        <taxon>Bacteria</taxon>
        <taxon>Pseudomonadati</taxon>
        <taxon>Pseudomonadota</taxon>
        <taxon>Gammaproteobacteria</taxon>
        <taxon>Chromatiales</taxon>
        <taxon>Chromatiaceae</taxon>
        <taxon>Allochromatium</taxon>
    </lineage>
</organism>
<keyword evidence="6 8" id="KW-0342">GTP-binding</keyword>
<feature type="binding site" evidence="8">
    <location>
        <position position="100"/>
    </location>
    <ligand>
        <name>GTP</name>
        <dbReference type="ChEBI" id="CHEBI:37565"/>
    </ligand>
</feature>
<comment type="catalytic activity">
    <reaction evidence="8">
        <text>Mo-molybdopterin + GTP + H(+) = Mo-molybdopterin guanine dinucleotide + diphosphate</text>
        <dbReference type="Rhea" id="RHEA:34243"/>
        <dbReference type="ChEBI" id="CHEBI:15378"/>
        <dbReference type="ChEBI" id="CHEBI:33019"/>
        <dbReference type="ChEBI" id="CHEBI:37565"/>
        <dbReference type="ChEBI" id="CHEBI:71302"/>
        <dbReference type="ChEBI" id="CHEBI:71310"/>
        <dbReference type="EC" id="2.7.7.77"/>
    </reaction>
</comment>
<dbReference type="GO" id="GO:0046872">
    <property type="term" value="F:metal ion binding"/>
    <property type="evidence" value="ECO:0007669"/>
    <property type="project" value="UniProtKB-KW"/>
</dbReference>
<dbReference type="STRING" id="61595.SAMN05421644_1282"/>
<feature type="binding site" evidence="8">
    <location>
        <begin position="11"/>
        <end position="13"/>
    </location>
    <ligand>
        <name>GTP</name>
        <dbReference type="ChEBI" id="CHEBI:37565"/>
    </ligand>
</feature>
<gene>
    <name evidence="8" type="primary">mobA</name>
    <name evidence="10" type="ORF">SAMN05421644_1282</name>
</gene>
<keyword evidence="4 8" id="KW-0547">Nucleotide-binding</keyword>
<dbReference type="GO" id="GO:1902758">
    <property type="term" value="P:bis(molybdopterin guanine dinucleotide)molybdenum biosynthetic process"/>
    <property type="evidence" value="ECO:0007669"/>
    <property type="project" value="TreeGrafter"/>
</dbReference>
<evidence type="ECO:0000313" key="10">
    <source>
        <dbReference type="EMBL" id="SDY07795.1"/>
    </source>
</evidence>
<keyword evidence="7 8" id="KW-0501">Molybdenum cofactor biosynthesis</keyword>
<dbReference type="Gene3D" id="3.90.550.10">
    <property type="entry name" value="Spore Coat Polysaccharide Biosynthesis Protein SpsA, Chain A"/>
    <property type="match status" value="1"/>
</dbReference>
<comment type="domain">
    <text evidence="8">The N-terminal domain determines nucleotide recognition and specific binding, while the C-terminal domain determines the specific binding to the target protein.</text>
</comment>
<keyword evidence="3 8" id="KW-0479">Metal-binding</keyword>
<comment type="similarity">
    <text evidence="8">Belongs to the MobA family.</text>
</comment>
<accession>A0A1H3GXV1</accession>
<keyword evidence="2 8" id="KW-0808">Transferase</keyword>
<dbReference type="HAMAP" id="MF_00316">
    <property type="entry name" value="MobA"/>
    <property type="match status" value="1"/>
</dbReference>
<comment type="subunit">
    <text evidence="8">Monomer.</text>
</comment>
<comment type="subcellular location">
    <subcellularLocation>
        <location evidence="8">Cytoplasm</location>
    </subcellularLocation>
</comment>
<feature type="binding site" evidence="8">
    <location>
        <position position="70"/>
    </location>
    <ligand>
        <name>GTP</name>
        <dbReference type="ChEBI" id="CHEBI:37565"/>
    </ligand>
</feature>
<evidence type="ECO:0000256" key="2">
    <source>
        <dbReference type="ARBA" id="ARBA00022679"/>
    </source>
</evidence>
<dbReference type="GO" id="GO:0005737">
    <property type="term" value="C:cytoplasm"/>
    <property type="evidence" value="ECO:0007669"/>
    <property type="project" value="UniProtKB-SubCell"/>
</dbReference>
<dbReference type="RefSeq" id="WP_091334166.1">
    <property type="nucleotide sequence ID" value="NZ_FNOW01000028.1"/>
</dbReference>
<evidence type="ECO:0000259" key="9">
    <source>
        <dbReference type="Pfam" id="PF12804"/>
    </source>
</evidence>
<dbReference type="InterPro" id="IPR013482">
    <property type="entry name" value="Molybde_CF_guanTrfase"/>
</dbReference>
<dbReference type="OrthoDB" id="9788394at2"/>
<dbReference type="GO" id="GO:0061603">
    <property type="term" value="F:molybdenum cofactor guanylyltransferase activity"/>
    <property type="evidence" value="ECO:0007669"/>
    <property type="project" value="UniProtKB-EC"/>
</dbReference>
<dbReference type="SUPFAM" id="SSF53448">
    <property type="entry name" value="Nucleotide-diphospho-sugar transferases"/>
    <property type="match status" value="1"/>
</dbReference>
<dbReference type="Proteomes" id="UP000198672">
    <property type="component" value="Unassembled WGS sequence"/>
</dbReference>
<evidence type="ECO:0000256" key="3">
    <source>
        <dbReference type="ARBA" id="ARBA00022723"/>
    </source>
</evidence>
<feature type="binding site" evidence="8">
    <location>
        <position position="100"/>
    </location>
    <ligand>
        <name>Mg(2+)</name>
        <dbReference type="ChEBI" id="CHEBI:18420"/>
    </ligand>
</feature>
<sequence length="202" mass="21637">MTPPPLTGVILAGGRARRFGGLDKGLLAVGGRPLIAWTLAALAPQVSTVLINANRHLAHYAAFGCPVVADPIPDHPGPLVGFLAGMRAAHTDWIVTLPCDGPQPPTDLVARLVAARLAHNAELAVATDGQRQHAIHALLPVALAADLEAFIQSGGRRVTDWQRRYRLALADFSDQPDAFDNLNTPLELEQFSAQRITHSRHD</sequence>
<dbReference type="EC" id="2.7.7.77" evidence="8"/>
<dbReference type="NCBIfam" id="TIGR02665">
    <property type="entry name" value="molyb_mobA"/>
    <property type="match status" value="1"/>
</dbReference>
<feature type="binding site" evidence="8">
    <location>
        <position position="24"/>
    </location>
    <ligand>
        <name>GTP</name>
        <dbReference type="ChEBI" id="CHEBI:37565"/>
    </ligand>
</feature>
<evidence type="ECO:0000256" key="8">
    <source>
        <dbReference type="HAMAP-Rule" id="MF_00316"/>
    </source>
</evidence>
<feature type="domain" description="MobA-like NTP transferase" evidence="9">
    <location>
        <begin position="8"/>
        <end position="161"/>
    </location>
</feature>
<evidence type="ECO:0000256" key="7">
    <source>
        <dbReference type="ARBA" id="ARBA00023150"/>
    </source>
</evidence>
<dbReference type="Pfam" id="PF12804">
    <property type="entry name" value="NTP_transf_3"/>
    <property type="match status" value="1"/>
</dbReference>
<dbReference type="InterPro" id="IPR025877">
    <property type="entry name" value="MobA-like_NTP_Trfase"/>
</dbReference>
<keyword evidence="1 8" id="KW-0963">Cytoplasm</keyword>
<protein>
    <recommendedName>
        <fullName evidence="8">Molybdenum cofactor guanylyltransferase</fullName>
        <shortName evidence="8">MoCo guanylyltransferase</shortName>
        <ecNumber evidence="8">2.7.7.77</ecNumber>
    </recommendedName>
    <alternativeName>
        <fullName evidence="8">GTP:molybdopterin guanylyltransferase</fullName>
    </alternativeName>
    <alternativeName>
        <fullName evidence="8">Mo-MPT guanylyltransferase</fullName>
    </alternativeName>
    <alternativeName>
        <fullName evidence="8">Molybdopterin guanylyltransferase</fullName>
    </alternativeName>
    <alternativeName>
        <fullName evidence="8">Molybdopterin-guanine dinucleotide synthase</fullName>
        <shortName evidence="8">MGD synthase</shortName>
    </alternativeName>
</protein>
<dbReference type="InterPro" id="IPR029044">
    <property type="entry name" value="Nucleotide-diphossugar_trans"/>
</dbReference>
<keyword evidence="11" id="KW-1185">Reference proteome</keyword>